<gene>
    <name evidence="2" type="ORF">ROE7235_03289</name>
</gene>
<organism evidence="2 3">
    <name type="scientific">Roseinatronobacter ekhonensis</name>
    <dbReference type="NCBI Taxonomy" id="254356"/>
    <lineage>
        <taxon>Bacteria</taxon>
        <taxon>Pseudomonadati</taxon>
        <taxon>Pseudomonadota</taxon>
        <taxon>Alphaproteobacteria</taxon>
        <taxon>Rhodobacterales</taxon>
        <taxon>Paracoccaceae</taxon>
        <taxon>Roseinatronobacter</taxon>
    </lineage>
</organism>
<dbReference type="Gene3D" id="3.40.50.410">
    <property type="entry name" value="von Willebrand factor, type A domain"/>
    <property type="match status" value="1"/>
</dbReference>
<protein>
    <recommendedName>
        <fullName evidence="4">VWFA domain-containing protein</fullName>
    </recommendedName>
</protein>
<dbReference type="AlphaFoldDB" id="A0A3B0MIW4"/>
<dbReference type="InterPro" id="IPR036465">
    <property type="entry name" value="vWFA_dom_sf"/>
</dbReference>
<feature type="region of interest" description="Disordered" evidence="1">
    <location>
        <begin position="1"/>
        <end position="20"/>
    </location>
</feature>
<dbReference type="Proteomes" id="UP000272908">
    <property type="component" value="Unassembled WGS sequence"/>
</dbReference>
<dbReference type="OrthoDB" id="5430236at2"/>
<accession>A0A3B0MIW4</accession>
<dbReference type="EMBL" id="UIHC01000054">
    <property type="protein sequence ID" value="SUZ33518.1"/>
    <property type="molecule type" value="Genomic_DNA"/>
</dbReference>
<evidence type="ECO:0000256" key="1">
    <source>
        <dbReference type="SAM" id="MobiDB-lite"/>
    </source>
</evidence>
<keyword evidence="3" id="KW-1185">Reference proteome</keyword>
<evidence type="ECO:0000313" key="3">
    <source>
        <dbReference type="Proteomes" id="UP000272908"/>
    </source>
</evidence>
<name>A0A3B0MIW4_9RHOB</name>
<evidence type="ECO:0008006" key="4">
    <source>
        <dbReference type="Google" id="ProtNLM"/>
    </source>
</evidence>
<reference evidence="3" key="1">
    <citation type="submission" date="2018-08" db="EMBL/GenBank/DDBJ databases">
        <authorList>
            <person name="Rodrigo-Torres L."/>
            <person name="Arahal R. D."/>
            <person name="Lucena T."/>
        </authorList>
    </citation>
    <scope>NUCLEOTIDE SEQUENCE [LARGE SCALE GENOMIC DNA]</scope>
    <source>
        <strain evidence="3">CECT 7235</strain>
    </source>
</reference>
<proteinExistence type="predicted"/>
<sequence>MDMKKTKLSRQGEMSLAAQSKSSGSEIDAFLKQVRQLAPAHDAARGRMIFALDATMSRQATWDIACALQGEMFSAAASVGNLSVQLVYFRGHRESKASRWVNNAEGLRGLMERIDCRGGLTQIAKVLSHAKQEAEKQPLAALVYVGDSMEENMDELCGIAGELGLRGVKAFVFHDGRDAHAEIAFREIARLTGGAYLPFDRNSAGDLKALLAAVATYAAGGRKALEAASSATAKRLLADMR</sequence>
<dbReference type="SUPFAM" id="SSF53300">
    <property type="entry name" value="vWA-like"/>
    <property type="match status" value="1"/>
</dbReference>
<evidence type="ECO:0000313" key="2">
    <source>
        <dbReference type="EMBL" id="SUZ33518.1"/>
    </source>
</evidence>